<dbReference type="GO" id="GO:0070773">
    <property type="term" value="F:protein-N-terminal glutamine amidohydrolase activity"/>
    <property type="evidence" value="ECO:0007669"/>
    <property type="project" value="InterPro"/>
</dbReference>
<keyword evidence="2" id="KW-0378">Hydrolase</keyword>
<dbReference type="PANTHER" id="PTHR11750">
    <property type="entry name" value="PROTEIN N-TERMINAL AMIDASE"/>
    <property type="match status" value="1"/>
</dbReference>
<dbReference type="PANTHER" id="PTHR11750:SF26">
    <property type="entry name" value="PROTEIN N-TERMINAL AMIDASE"/>
    <property type="match status" value="1"/>
</dbReference>
<dbReference type="SUPFAM" id="SSF56317">
    <property type="entry name" value="Carbon-nitrogen hydrolase"/>
    <property type="match status" value="1"/>
</dbReference>
<proteinExistence type="predicted"/>
<gene>
    <name evidence="2" type="ORF">NEOLEDRAFT_1143193</name>
</gene>
<dbReference type="AlphaFoldDB" id="A0A165MPG6"/>
<dbReference type="Proteomes" id="UP000076761">
    <property type="component" value="Unassembled WGS sequence"/>
</dbReference>
<dbReference type="FunCoup" id="A0A165MPG6">
    <property type="interactions" value="9"/>
</dbReference>
<dbReference type="PROSITE" id="PS50263">
    <property type="entry name" value="CN_HYDROLASE"/>
    <property type="match status" value="1"/>
</dbReference>
<accession>A0A165MPG6</accession>
<dbReference type="EMBL" id="KV425670">
    <property type="protein sequence ID" value="KZT18606.1"/>
    <property type="molecule type" value="Genomic_DNA"/>
</dbReference>
<dbReference type="InterPro" id="IPR039703">
    <property type="entry name" value="Nta1"/>
</dbReference>
<sequence>MASHRPALRIVLAQFWPKFGDVEHNIQKARQLCAKLEPHSVDLICFPEMIFTGYVFPDAPSILAYLEEPRNGPTSTFCSELASRLKCYVVAGYPERLAPDEVERGVRVEVETDPALSDCEEAFEDVKEIEIDRVGANSVVLCGPDGEWVGGYRKTNLFRTDMTWAKPGTGFATFRLPPPIGRLTIGVCMDLNPLPPANWRLEEGPYELADHAIKTDSDTVVLLNAWLASREGEEEEETSEDWRVVQYWAARLRPLWAKKEGQEGGKEVLVAVCNRYGEENGVTFAGSSAMFSMNKSLGRPRLLHVMARREEGAQVWSV</sequence>
<dbReference type="InterPro" id="IPR036526">
    <property type="entry name" value="C-N_Hydrolase_sf"/>
</dbReference>
<protein>
    <submittedName>
        <fullName evidence="2">Carbon-nitrogen hydrolase</fullName>
    </submittedName>
</protein>
<dbReference type="OrthoDB" id="201515at2759"/>
<dbReference type="InParanoid" id="A0A165MPG6"/>
<dbReference type="GO" id="GO:0030163">
    <property type="term" value="P:protein catabolic process"/>
    <property type="evidence" value="ECO:0007669"/>
    <property type="project" value="TreeGrafter"/>
</dbReference>
<evidence type="ECO:0000313" key="2">
    <source>
        <dbReference type="EMBL" id="KZT18606.1"/>
    </source>
</evidence>
<dbReference type="Pfam" id="PF00795">
    <property type="entry name" value="CN_hydrolase"/>
    <property type="match status" value="1"/>
</dbReference>
<dbReference type="Gene3D" id="3.60.110.10">
    <property type="entry name" value="Carbon-nitrogen hydrolase"/>
    <property type="match status" value="1"/>
</dbReference>
<evidence type="ECO:0000313" key="3">
    <source>
        <dbReference type="Proteomes" id="UP000076761"/>
    </source>
</evidence>
<dbReference type="STRING" id="1314782.A0A165MPG6"/>
<dbReference type="GO" id="GO:0008418">
    <property type="term" value="F:protein-N-terminal asparagine amidohydrolase activity"/>
    <property type="evidence" value="ECO:0007669"/>
    <property type="project" value="InterPro"/>
</dbReference>
<feature type="domain" description="CN hydrolase" evidence="1">
    <location>
        <begin position="8"/>
        <end position="318"/>
    </location>
</feature>
<dbReference type="InterPro" id="IPR003010">
    <property type="entry name" value="C-N_Hydrolase"/>
</dbReference>
<name>A0A165MPG6_9AGAM</name>
<keyword evidence="3" id="KW-1185">Reference proteome</keyword>
<organism evidence="2 3">
    <name type="scientific">Neolentinus lepideus HHB14362 ss-1</name>
    <dbReference type="NCBI Taxonomy" id="1314782"/>
    <lineage>
        <taxon>Eukaryota</taxon>
        <taxon>Fungi</taxon>
        <taxon>Dikarya</taxon>
        <taxon>Basidiomycota</taxon>
        <taxon>Agaricomycotina</taxon>
        <taxon>Agaricomycetes</taxon>
        <taxon>Gloeophyllales</taxon>
        <taxon>Gloeophyllaceae</taxon>
        <taxon>Neolentinus</taxon>
    </lineage>
</organism>
<reference evidence="2 3" key="1">
    <citation type="journal article" date="2016" name="Mol. Biol. Evol.">
        <title>Comparative Genomics of Early-Diverging Mushroom-Forming Fungi Provides Insights into the Origins of Lignocellulose Decay Capabilities.</title>
        <authorList>
            <person name="Nagy L.G."/>
            <person name="Riley R."/>
            <person name="Tritt A."/>
            <person name="Adam C."/>
            <person name="Daum C."/>
            <person name="Floudas D."/>
            <person name="Sun H."/>
            <person name="Yadav J.S."/>
            <person name="Pangilinan J."/>
            <person name="Larsson K.H."/>
            <person name="Matsuura K."/>
            <person name="Barry K."/>
            <person name="Labutti K."/>
            <person name="Kuo R."/>
            <person name="Ohm R.A."/>
            <person name="Bhattacharya S.S."/>
            <person name="Shirouzu T."/>
            <person name="Yoshinaga Y."/>
            <person name="Martin F.M."/>
            <person name="Grigoriev I.V."/>
            <person name="Hibbett D.S."/>
        </authorList>
    </citation>
    <scope>NUCLEOTIDE SEQUENCE [LARGE SCALE GENOMIC DNA]</scope>
    <source>
        <strain evidence="2 3">HHB14362 ss-1</strain>
    </source>
</reference>
<evidence type="ECO:0000259" key="1">
    <source>
        <dbReference type="PROSITE" id="PS50263"/>
    </source>
</evidence>